<dbReference type="SUPFAM" id="SSF53850">
    <property type="entry name" value="Periplasmic binding protein-like II"/>
    <property type="match status" value="1"/>
</dbReference>
<evidence type="ECO:0000313" key="13">
    <source>
        <dbReference type="EMBL" id="PRQ37568.1"/>
    </source>
</evidence>
<evidence type="ECO:0000256" key="5">
    <source>
        <dbReference type="ARBA" id="ARBA00023065"/>
    </source>
</evidence>
<evidence type="ECO:0000313" key="14">
    <source>
        <dbReference type="Proteomes" id="UP000238479"/>
    </source>
</evidence>
<evidence type="ECO:0000256" key="9">
    <source>
        <dbReference type="ARBA" id="ARBA00023286"/>
    </source>
</evidence>
<dbReference type="AlphaFoldDB" id="A0A2P6QTR1"/>
<dbReference type="Proteomes" id="UP000238479">
    <property type="component" value="Chromosome 4"/>
</dbReference>
<name>A0A2P6QTR1_ROSCH</name>
<dbReference type="OMA" id="IRNDSAW"/>
<evidence type="ECO:0000256" key="3">
    <source>
        <dbReference type="ARBA" id="ARBA00022692"/>
    </source>
</evidence>
<evidence type="ECO:0000256" key="7">
    <source>
        <dbReference type="ARBA" id="ARBA00023170"/>
    </source>
</evidence>
<dbReference type="EMBL" id="PDCK01000042">
    <property type="protein sequence ID" value="PRQ37568.1"/>
    <property type="molecule type" value="Genomic_DNA"/>
</dbReference>
<keyword evidence="3 11" id="KW-0812">Transmembrane</keyword>
<evidence type="ECO:0000259" key="12">
    <source>
        <dbReference type="Pfam" id="PF00060"/>
    </source>
</evidence>
<evidence type="ECO:0000256" key="2">
    <source>
        <dbReference type="ARBA" id="ARBA00022448"/>
    </source>
</evidence>
<dbReference type="Gene3D" id="1.10.287.70">
    <property type="match status" value="1"/>
</dbReference>
<evidence type="ECO:0000256" key="11">
    <source>
        <dbReference type="SAM" id="Phobius"/>
    </source>
</evidence>
<dbReference type="Gramene" id="PRQ37568">
    <property type="protein sequence ID" value="PRQ37568"/>
    <property type="gene ID" value="RchiOBHm_Chr4g0404061"/>
</dbReference>
<dbReference type="PANTHER" id="PTHR18966">
    <property type="entry name" value="IONOTROPIC GLUTAMATE RECEPTOR"/>
    <property type="match status" value="1"/>
</dbReference>
<evidence type="ECO:0000256" key="6">
    <source>
        <dbReference type="ARBA" id="ARBA00023136"/>
    </source>
</evidence>
<protein>
    <submittedName>
        <fullName evidence="13">Putative ionotropic glutamate receptor</fullName>
    </submittedName>
</protein>
<keyword evidence="10" id="KW-0407">Ion channel</keyword>
<dbReference type="GO" id="GO:0015276">
    <property type="term" value="F:ligand-gated monoatomic ion channel activity"/>
    <property type="evidence" value="ECO:0007669"/>
    <property type="project" value="InterPro"/>
</dbReference>
<dbReference type="InterPro" id="IPR015683">
    <property type="entry name" value="Ionotropic_Glu_rcpt"/>
</dbReference>
<feature type="domain" description="Ionotropic glutamate receptor C-terminal" evidence="12">
    <location>
        <begin position="6"/>
        <end position="67"/>
    </location>
</feature>
<comment type="subcellular location">
    <subcellularLocation>
        <location evidence="1">Membrane</location>
        <topology evidence="1">Multi-pass membrane protein</topology>
    </subcellularLocation>
</comment>
<dbReference type="InterPro" id="IPR001320">
    <property type="entry name" value="Iontro_rcpt_C"/>
</dbReference>
<keyword evidence="2" id="KW-0813">Transport</keyword>
<organism evidence="13 14">
    <name type="scientific">Rosa chinensis</name>
    <name type="common">China rose</name>
    <dbReference type="NCBI Taxonomy" id="74649"/>
    <lineage>
        <taxon>Eukaryota</taxon>
        <taxon>Viridiplantae</taxon>
        <taxon>Streptophyta</taxon>
        <taxon>Embryophyta</taxon>
        <taxon>Tracheophyta</taxon>
        <taxon>Spermatophyta</taxon>
        <taxon>Magnoliopsida</taxon>
        <taxon>eudicotyledons</taxon>
        <taxon>Gunneridae</taxon>
        <taxon>Pentapetalae</taxon>
        <taxon>rosids</taxon>
        <taxon>fabids</taxon>
        <taxon>Rosales</taxon>
        <taxon>Rosaceae</taxon>
        <taxon>Rosoideae</taxon>
        <taxon>Rosoideae incertae sedis</taxon>
        <taxon>Rosa</taxon>
    </lineage>
</organism>
<keyword evidence="6 11" id="KW-0472">Membrane</keyword>
<proteinExistence type="predicted"/>
<keyword evidence="8" id="KW-0325">Glycoprotein</keyword>
<keyword evidence="5" id="KW-0406">Ion transport</keyword>
<evidence type="ECO:0000256" key="8">
    <source>
        <dbReference type="ARBA" id="ARBA00023180"/>
    </source>
</evidence>
<evidence type="ECO:0000256" key="4">
    <source>
        <dbReference type="ARBA" id="ARBA00022989"/>
    </source>
</evidence>
<reference evidence="13 14" key="1">
    <citation type="journal article" date="2018" name="Nat. Genet.">
        <title>The Rosa genome provides new insights in the design of modern roses.</title>
        <authorList>
            <person name="Bendahmane M."/>
        </authorList>
    </citation>
    <scope>NUCLEOTIDE SEQUENCE [LARGE SCALE GENOMIC DNA]</scope>
    <source>
        <strain evidence="14">cv. Old Blush</strain>
    </source>
</reference>
<dbReference type="Pfam" id="PF00060">
    <property type="entry name" value="Lig_chan"/>
    <property type="match status" value="1"/>
</dbReference>
<keyword evidence="14" id="KW-1185">Reference proteome</keyword>
<evidence type="ECO:0000256" key="1">
    <source>
        <dbReference type="ARBA" id="ARBA00004141"/>
    </source>
</evidence>
<dbReference type="STRING" id="74649.A0A2P6QTR1"/>
<keyword evidence="9" id="KW-1071">Ligand-gated ion channel</keyword>
<feature type="transmembrane region" description="Helical" evidence="11">
    <location>
        <begin position="41"/>
        <end position="63"/>
    </location>
</feature>
<accession>A0A2P6QTR1</accession>
<gene>
    <name evidence="13" type="ORF">RchiOBHm_Chr4g0404061</name>
</gene>
<sequence length="147" mass="17128">MEFKGSRQQQIGTTLWFSFSTLVFAHKERVVSNWTRFELIIWIFLVLILTQSYTATLASLLIVERRNGDYVGYQKNSFVRELLIRELKFEENRLKYYRFLEDYHKALSQGSKNGGVDAIFGEIPYLKLLLAKYCAGYTVVGLSTSFN</sequence>
<keyword evidence="7 13" id="KW-0675">Receptor</keyword>
<evidence type="ECO:0000256" key="10">
    <source>
        <dbReference type="ARBA" id="ARBA00023303"/>
    </source>
</evidence>
<comment type="caution">
    <text evidence="13">The sequence shown here is derived from an EMBL/GenBank/DDBJ whole genome shotgun (WGS) entry which is preliminary data.</text>
</comment>
<dbReference type="GO" id="GO:0016020">
    <property type="term" value="C:membrane"/>
    <property type="evidence" value="ECO:0007669"/>
    <property type="project" value="UniProtKB-SubCell"/>
</dbReference>
<keyword evidence="4 11" id="KW-1133">Transmembrane helix</keyword>